<comment type="function">
    <text evidence="8">Catalyzes activation of the choline trimethylamine-lyase CutC under anaerobic conditions by generation of an organic free radical on a glycine residue, via an homolytic cleavage of S-adenosyl-L-methionine (SAM).</text>
</comment>
<dbReference type="Proteomes" id="UP000295055">
    <property type="component" value="Unassembled WGS sequence"/>
</dbReference>
<feature type="binding site" evidence="8">
    <location>
        <position position="39"/>
    </location>
    <ligand>
        <name>[4Fe-4S] cluster</name>
        <dbReference type="ChEBI" id="CHEBI:49883"/>
        <label>1</label>
        <note>4Fe-4S-S-AdoMet</note>
    </ligand>
</feature>
<feature type="binding site" evidence="8">
    <location>
        <position position="61"/>
    </location>
    <ligand>
        <name>[4Fe-4S] cluster</name>
        <dbReference type="ChEBI" id="CHEBI:49883"/>
        <label>2</label>
    </ligand>
</feature>
<evidence type="ECO:0000256" key="6">
    <source>
        <dbReference type="ARBA" id="ARBA00023004"/>
    </source>
</evidence>
<evidence type="ECO:0000259" key="10">
    <source>
        <dbReference type="PROSITE" id="PS51918"/>
    </source>
</evidence>
<feature type="binding site" evidence="8">
    <location>
        <position position="67"/>
    </location>
    <ligand>
        <name>[4Fe-4S] cluster</name>
        <dbReference type="ChEBI" id="CHEBI:49883"/>
        <label>2</label>
    </ligand>
</feature>
<dbReference type="NCBIfam" id="TIGR02494">
    <property type="entry name" value="PFLE_PFLC"/>
    <property type="match status" value="1"/>
</dbReference>
<comment type="catalytic activity">
    <reaction evidence="8">
        <text>glycyl-[protein] + reduced [flavodoxin] + S-adenosyl-L-methionine = glycin-2-yl radical-[protein] + semiquinone [flavodoxin] + 5'-deoxyadenosine + L-methionine + H(+)</text>
        <dbReference type="Rhea" id="RHEA:61976"/>
        <dbReference type="Rhea" id="RHEA-COMP:10622"/>
        <dbReference type="Rhea" id="RHEA-COMP:14480"/>
        <dbReference type="Rhea" id="RHEA-COMP:15993"/>
        <dbReference type="Rhea" id="RHEA-COMP:15994"/>
        <dbReference type="ChEBI" id="CHEBI:15378"/>
        <dbReference type="ChEBI" id="CHEBI:17319"/>
        <dbReference type="ChEBI" id="CHEBI:29947"/>
        <dbReference type="ChEBI" id="CHEBI:32722"/>
        <dbReference type="ChEBI" id="CHEBI:57618"/>
        <dbReference type="ChEBI" id="CHEBI:57844"/>
        <dbReference type="ChEBI" id="CHEBI:59789"/>
        <dbReference type="ChEBI" id="CHEBI:140311"/>
    </reaction>
</comment>
<dbReference type="AlphaFoldDB" id="A0A4R3NJT8"/>
<accession>A0A4R3NJT8</accession>
<dbReference type="SFLD" id="SFLDG01118">
    <property type="entry name" value="activating_enzymes__group_2"/>
    <property type="match status" value="1"/>
</dbReference>
<dbReference type="PIRSF" id="PIRSF000371">
    <property type="entry name" value="PFL_act_enz"/>
    <property type="match status" value="1"/>
</dbReference>
<dbReference type="NCBIfam" id="TIGR04395">
    <property type="entry name" value="cutC_activ_rSAM"/>
    <property type="match status" value="1"/>
</dbReference>
<keyword evidence="4 8" id="KW-0479">Metal-binding</keyword>
<feature type="binding site" evidence="8">
    <location>
        <position position="42"/>
    </location>
    <ligand>
        <name>[4Fe-4S] cluster</name>
        <dbReference type="ChEBI" id="CHEBI:49883"/>
        <label>1</label>
        <note>4Fe-4S-S-AdoMet</note>
    </ligand>
</feature>
<evidence type="ECO:0000256" key="8">
    <source>
        <dbReference type="HAMAP-Rule" id="MF_02059"/>
    </source>
</evidence>
<dbReference type="SFLD" id="SFLDG01066">
    <property type="entry name" value="organic_radical-activating_enz"/>
    <property type="match status" value="1"/>
</dbReference>
<dbReference type="InterPro" id="IPR001989">
    <property type="entry name" value="Radical_activat_CS"/>
</dbReference>
<feature type="binding site" evidence="8">
    <location>
        <position position="35"/>
    </location>
    <ligand>
        <name>[4Fe-4S] cluster</name>
        <dbReference type="ChEBI" id="CHEBI:49883"/>
        <label>1</label>
        <note>4Fe-4S-S-AdoMet</note>
    </ligand>
</feature>
<dbReference type="Pfam" id="PF00037">
    <property type="entry name" value="Fer4"/>
    <property type="match status" value="1"/>
</dbReference>
<dbReference type="PROSITE" id="PS00198">
    <property type="entry name" value="4FE4S_FER_1"/>
    <property type="match status" value="1"/>
</dbReference>
<dbReference type="EMBL" id="SMAS01000005">
    <property type="protein sequence ID" value="TCT34570.1"/>
    <property type="molecule type" value="Genomic_DNA"/>
</dbReference>
<keyword evidence="6 8" id="KW-0408">Iron</keyword>
<comment type="cofactor">
    <cofactor evidence="8">
        <name>[4Fe-4S] cluster</name>
        <dbReference type="ChEBI" id="CHEBI:49883"/>
    </cofactor>
    <text evidence="8">Binds 2 [4Fe-4S] clusters. One cluster is coordinated with 3 cysteines and an exchangeable S-adenosyl-L-methionine.</text>
</comment>
<feature type="domain" description="4Fe-4S ferredoxin-type" evidence="9">
    <location>
        <begin position="86"/>
        <end position="116"/>
    </location>
</feature>
<keyword evidence="8" id="KW-0677">Repeat</keyword>
<comment type="caution">
    <text evidence="11">The sequence shown here is derived from an EMBL/GenBank/DDBJ whole genome shotgun (WGS) entry which is preliminary data.</text>
</comment>
<sequence length="317" mass="35923">MMNTAAEIRGRIFNIQKYSIYDGDGIRTLIFLKGCNIRCPWCANPEGLSSQFQVMFSHDKCVGCGKCVDVCPAGIHYMTTNEQGEAVHRVNRSIDCIGCRKCEEVCISDALDIMGKDVTVSEMMEIIMQDYDFYISSGGGVTIGGGEMSLQTDFAVELLRECKKMMINTAIETQGTTSLANYEKLAEVVDLFLFDVKHIDTVEHKNLFGIGNENVRRNLERLMELGANVVMRMPLVRGYNDSFDAITGAIEYAMELSKRGNLSRIDILPYHQLGRGKYDKLDMIYPIKKDPTYSVEELDQLEAFFKKFDFDIRLVRH</sequence>
<dbReference type="GO" id="GO:0051539">
    <property type="term" value="F:4 iron, 4 sulfur cluster binding"/>
    <property type="evidence" value="ECO:0007669"/>
    <property type="project" value="UniProtKB-UniRule"/>
</dbReference>
<evidence type="ECO:0000256" key="2">
    <source>
        <dbReference type="ARBA" id="ARBA00022485"/>
    </source>
</evidence>
<feature type="binding site" evidence="8">
    <location>
        <position position="146"/>
    </location>
    <ligand>
        <name>S-adenosyl-L-methionine</name>
        <dbReference type="ChEBI" id="CHEBI:59789"/>
    </ligand>
</feature>
<dbReference type="GO" id="GO:0042426">
    <property type="term" value="P:choline catabolic process"/>
    <property type="evidence" value="ECO:0007669"/>
    <property type="project" value="UniProtKB-UniRule"/>
</dbReference>
<dbReference type="InterPro" id="IPR030905">
    <property type="entry name" value="CutC_activ_rSAM"/>
</dbReference>
<protein>
    <recommendedName>
        <fullName evidence="8">Choline trimethylamine-lyase activating enzyme</fullName>
        <ecNumber evidence="8">1.97.1.-</ecNumber>
    </recommendedName>
    <alternativeName>
        <fullName evidence="8">Choline utilization protein D</fullName>
    </alternativeName>
    <alternativeName>
        <fullName evidence="8">GRE activase CutD</fullName>
    </alternativeName>
    <alternativeName>
        <fullName evidence="8">Glycyl-radical enzyme activating enzyme CutD</fullName>
        <shortName evidence="8">GRE activating enzyme CutD</shortName>
    </alternativeName>
</protein>
<feature type="domain" description="Radical SAM core" evidence="10">
    <location>
        <begin position="21"/>
        <end position="309"/>
    </location>
</feature>
<evidence type="ECO:0000256" key="4">
    <source>
        <dbReference type="ARBA" id="ARBA00022723"/>
    </source>
</evidence>
<evidence type="ECO:0000256" key="1">
    <source>
        <dbReference type="ARBA" id="ARBA00009777"/>
    </source>
</evidence>
<dbReference type="SFLD" id="SFLDS00029">
    <property type="entry name" value="Radical_SAM"/>
    <property type="match status" value="1"/>
</dbReference>
<dbReference type="EC" id="1.97.1.-" evidence="8"/>
<comment type="similarity">
    <text evidence="1 8">Belongs to the organic radical-activating enzymes family.</text>
</comment>
<dbReference type="GO" id="GO:0046872">
    <property type="term" value="F:metal ion binding"/>
    <property type="evidence" value="ECO:0007669"/>
    <property type="project" value="UniProtKB-KW"/>
</dbReference>
<keyword evidence="11" id="KW-0670">Pyruvate</keyword>
<dbReference type="InterPro" id="IPR017896">
    <property type="entry name" value="4Fe4S_Fe-S-bd"/>
</dbReference>
<evidence type="ECO:0000259" key="9">
    <source>
        <dbReference type="PROSITE" id="PS51379"/>
    </source>
</evidence>
<dbReference type="UniPathway" id="UPA01069"/>
<keyword evidence="11" id="KW-0456">Lyase</keyword>
<evidence type="ECO:0000256" key="3">
    <source>
        <dbReference type="ARBA" id="ARBA00022691"/>
    </source>
</evidence>
<reference evidence="11 12" key="1">
    <citation type="submission" date="2019-03" db="EMBL/GenBank/DDBJ databases">
        <title>Genomic analyses of the natural microbiome of Caenorhabditis elegans.</title>
        <authorList>
            <person name="Samuel B."/>
        </authorList>
    </citation>
    <scope>NUCLEOTIDE SEQUENCE [LARGE SCALE GENOMIC DNA]</scope>
    <source>
        <strain evidence="11 12">JUb102</strain>
    </source>
</reference>
<dbReference type="PROSITE" id="PS51379">
    <property type="entry name" value="4FE4S_FER_2"/>
    <property type="match status" value="2"/>
</dbReference>
<dbReference type="InterPro" id="IPR007197">
    <property type="entry name" value="rSAM"/>
</dbReference>
<feature type="domain" description="4Fe-4S ferredoxin-type" evidence="9">
    <location>
        <begin position="52"/>
        <end position="81"/>
    </location>
</feature>
<keyword evidence="3 8" id="KW-0949">S-adenosyl-L-methionine</keyword>
<feature type="binding site" evidence="8">
    <location>
        <begin position="195"/>
        <end position="197"/>
    </location>
    <ligand>
        <name>S-adenosyl-L-methionine</name>
        <dbReference type="ChEBI" id="CHEBI:59789"/>
    </ligand>
</feature>
<dbReference type="Pfam" id="PF04055">
    <property type="entry name" value="Radical_SAM"/>
    <property type="match status" value="1"/>
</dbReference>
<dbReference type="PANTHER" id="PTHR30352:SF4">
    <property type="entry name" value="PYRUVATE FORMATE-LYASE 2-ACTIVATING ENZYME"/>
    <property type="match status" value="1"/>
</dbReference>
<dbReference type="PROSITE" id="PS51918">
    <property type="entry name" value="RADICAL_SAM"/>
    <property type="match status" value="1"/>
</dbReference>
<dbReference type="InterPro" id="IPR058240">
    <property type="entry name" value="rSAM_sf"/>
</dbReference>
<dbReference type="HAMAP" id="MF_02059">
    <property type="entry name" value="Activ_enz_CutD"/>
    <property type="match status" value="1"/>
</dbReference>
<dbReference type="InterPro" id="IPR040074">
    <property type="entry name" value="BssD/PflA/YjjW"/>
</dbReference>
<evidence type="ECO:0000256" key="5">
    <source>
        <dbReference type="ARBA" id="ARBA00023002"/>
    </source>
</evidence>
<evidence type="ECO:0000256" key="7">
    <source>
        <dbReference type="ARBA" id="ARBA00023014"/>
    </source>
</evidence>
<dbReference type="SUPFAM" id="SSF102114">
    <property type="entry name" value="Radical SAM enzymes"/>
    <property type="match status" value="1"/>
</dbReference>
<dbReference type="InterPro" id="IPR017900">
    <property type="entry name" value="4Fe4S_Fe_S_CS"/>
</dbReference>
<dbReference type="GO" id="GO:0016491">
    <property type="term" value="F:oxidoreductase activity"/>
    <property type="evidence" value="ECO:0007669"/>
    <property type="project" value="UniProtKB-UniRule"/>
</dbReference>
<name>A0A4R3NJT8_9GAMM</name>
<feature type="binding site" evidence="8">
    <location>
        <position position="64"/>
    </location>
    <ligand>
        <name>[4Fe-4S] cluster</name>
        <dbReference type="ChEBI" id="CHEBI:49883"/>
        <label>2</label>
    </ligand>
</feature>
<feature type="binding site" evidence="8">
    <location>
        <begin position="41"/>
        <end position="43"/>
    </location>
    <ligand>
        <name>S-adenosyl-L-methionine</name>
        <dbReference type="ChEBI" id="CHEBI:59789"/>
    </ligand>
</feature>
<dbReference type="InterPro" id="IPR034457">
    <property type="entry name" value="Organic_radical-activating"/>
</dbReference>
<proteinExistence type="inferred from homology"/>
<evidence type="ECO:0000313" key="12">
    <source>
        <dbReference type="Proteomes" id="UP000295055"/>
    </source>
</evidence>
<dbReference type="Gene3D" id="3.80.30.10">
    <property type="entry name" value="pyruvate-formate lyase- activating enzyme"/>
    <property type="match status" value="1"/>
</dbReference>
<dbReference type="PANTHER" id="PTHR30352">
    <property type="entry name" value="PYRUVATE FORMATE-LYASE-ACTIVATING ENZYME"/>
    <property type="match status" value="1"/>
</dbReference>
<comment type="pathway">
    <text evidence="8">Amine and polyamine metabolism; choline degradation.</text>
</comment>
<dbReference type="Gene3D" id="3.30.70.20">
    <property type="match status" value="1"/>
</dbReference>
<dbReference type="PROSITE" id="PS01087">
    <property type="entry name" value="RADICAL_ACTIVATING"/>
    <property type="match status" value="1"/>
</dbReference>
<keyword evidence="2 8" id="KW-0004">4Fe-4S</keyword>
<feature type="binding site" evidence="8">
    <location>
        <position position="106"/>
    </location>
    <ligand>
        <name>[4Fe-4S] cluster</name>
        <dbReference type="ChEBI" id="CHEBI:49883"/>
        <label>2</label>
    </ligand>
</feature>
<dbReference type="SUPFAM" id="SSF54862">
    <property type="entry name" value="4Fe-4S ferredoxins"/>
    <property type="match status" value="1"/>
</dbReference>
<gene>
    <name evidence="8" type="primary">cutD</name>
    <name evidence="11" type="ORF">EC835_105291</name>
</gene>
<evidence type="ECO:0000313" key="11">
    <source>
        <dbReference type="EMBL" id="TCT34570.1"/>
    </source>
</evidence>
<keyword evidence="7 8" id="KW-0411">Iron-sulfur</keyword>
<keyword evidence="5 8" id="KW-0560">Oxidoreductase</keyword>
<feature type="binding site" evidence="8">
    <location>
        <position position="271"/>
    </location>
    <ligand>
        <name>S-adenosyl-L-methionine</name>
        <dbReference type="ChEBI" id="CHEBI:59789"/>
    </ligand>
</feature>
<dbReference type="InterPro" id="IPR012839">
    <property type="entry name" value="Organic_radical_activase"/>
</dbReference>
<dbReference type="GO" id="GO:0016829">
    <property type="term" value="F:lyase activity"/>
    <property type="evidence" value="ECO:0007669"/>
    <property type="project" value="UniProtKB-KW"/>
</dbReference>
<organism evidence="11 12">
    <name type="scientific">Providencia alcalifaciens</name>
    <dbReference type="NCBI Taxonomy" id="126385"/>
    <lineage>
        <taxon>Bacteria</taxon>
        <taxon>Pseudomonadati</taxon>
        <taxon>Pseudomonadota</taxon>
        <taxon>Gammaproteobacteria</taxon>
        <taxon>Enterobacterales</taxon>
        <taxon>Morganellaceae</taxon>
        <taxon>Providencia</taxon>
    </lineage>
</organism>